<dbReference type="SUPFAM" id="SSF51735">
    <property type="entry name" value="NAD(P)-binding Rossmann-fold domains"/>
    <property type="match status" value="1"/>
</dbReference>
<feature type="domain" description="ATP-grasp" evidence="6">
    <location>
        <begin position="499"/>
        <end position="535"/>
    </location>
</feature>
<evidence type="ECO:0000313" key="7">
    <source>
        <dbReference type="EMBL" id="OYD16569.1"/>
    </source>
</evidence>
<dbReference type="InterPro" id="IPR016102">
    <property type="entry name" value="Succinyl-CoA_synth-like"/>
</dbReference>
<dbReference type="GO" id="GO:0005524">
    <property type="term" value="F:ATP binding"/>
    <property type="evidence" value="ECO:0007669"/>
    <property type="project" value="UniProtKB-UniRule"/>
</dbReference>
<dbReference type="GO" id="GO:0046872">
    <property type="term" value="F:metal ion binding"/>
    <property type="evidence" value="ECO:0007669"/>
    <property type="project" value="InterPro"/>
</dbReference>
<dbReference type="InterPro" id="IPR011761">
    <property type="entry name" value="ATP-grasp"/>
</dbReference>
<evidence type="ECO:0000313" key="8">
    <source>
        <dbReference type="Proteomes" id="UP000215559"/>
    </source>
</evidence>
<reference evidence="7 8" key="1">
    <citation type="submission" date="2017-07" db="EMBL/GenBank/DDBJ databases">
        <title>Recovery of genomes from metagenomes via a dereplication, aggregation, and scoring strategy.</title>
        <authorList>
            <person name="Sieber C.M."/>
            <person name="Probst A.J."/>
            <person name="Sharrar A."/>
            <person name="Thomas B.C."/>
            <person name="Hess M."/>
            <person name="Tringe S.G."/>
            <person name="Banfield J.F."/>
        </authorList>
    </citation>
    <scope>NUCLEOTIDE SEQUENCE [LARGE SCALE GENOMIC DNA]</scope>
    <source>
        <strain evidence="7">JGI_Cruoil_03_51_56</strain>
    </source>
</reference>
<comment type="similarity">
    <text evidence="4">In the N-terminal section; belongs to the acetate CoA ligase alpha subunit family.</text>
</comment>
<comment type="caution">
    <text evidence="7">The sequence shown here is derived from an EMBL/GenBank/DDBJ whole genome shotgun (WGS) entry which is preliminary data.</text>
</comment>
<dbReference type="Gene3D" id="3.30.1490.20">
    <property type="entry name" value="ATP-grasp fold, A domain"/>
    <property type="match status" value="1"/>
</dbReference>
<dbReference type="Pfam" id="PF13607">
    <property type="entry name" value="Succ_CoA_lig"/>
    <property type="match status" value="1"/>
</dbReference>
<dbReference type="InterPro" id="IPR051538">
    <property type="entry name" value="Acyl-CoA_Synth/Transferase"/>
</dbReference>
<evidence type="ECO:0000259" key="6">
    <source>
        <dbReference type="PROSITE" id="PS50975"/>
    </source>
</evidence>
<evidence type="ECO:0000256" key="3">
    <source>
        <dbReference type="ARBA" id="ARBA00022840"/>
    </source>
</evidence>
<dbReference type="AlphaFoldDB" id="A0A235BWQ2"/>
<dbReference type="Pfam" id="PF13549">
    <property type="entry name" value="ATP-grasp_5"/>
    <property type="match status" value="1"/>
</dbReference>
<dbReference type="Pfam" id="PF13380">
    <property type="entry name" value="CoA_binding_2"/>
    <property type="match status" value="1"/>
</dbReference>
<accession>A0A235BWQ2</accession>
<dbReference type="Pfam" id="PF19045">
    <property type="entry name" value="Ligase_CoA_2"/>
    <property type="match status" value="1"/>
</dbReference>
<dbReference type="Gene3D" id="3.30.470.20">
    <property type="entry name" value="ATP-grasp fold, B domain"/>
    <property type="match status" value="1"/>
</dbReference>
<dbReference type="InterPro" id="IPR036291">
    <property type="entry name" value="NAD(P)-bd_dom_sf"/>
</dbReference>
<dbReference type="Gene3D" id="3.40.50.720">
    <property type="entry name" value="NAD(P)-binding Rossmann-like Domain"/>
    <property type="match status" value="1"/>
</dbReference>
<dbReference type="InterPro" id="IPR043938">
    <property type="entry name" value="Ligase_CoA_dom"/>
</dbReference>
<evidence type="ECO:0000256" key="1">
    <source>
        <dbReference type="ARBA" id="ARBA00022598"/>
    </source>
</evidence>
<organism evidence="7 8">
    <name type="scientific">candidate division WOR-3 bacterium JGI_Cruoil_03_51_56</name>
    <dbReference type="NCBI Taxonomy" id="1973747"/>
    <lineage>
        <taxon>Bacteria</taxon>
        <taxon>Bacteria division WOR-3</taxon>
    </lineage>
</organism>
<dbReference type="SUPFAM" id="SSF52210">
    <property type="entry name" value="Succinyl-CoA synthetase domains"/>
    <property type="match status" value="2"/>
</dbReference>
<dbReference type="Gene3D" id="3.40.50.261">
    <property type="entry name" value="Succinyl-CoA synthetase domains"/>
    <property type="match status" value="2"/>
</dbReference>
<dbReference type="EMBL" id="NOZP01000045">
    <property type="protein sequence ID" value="OYD16569.1"/>
    <property type="molecule type" value="Genomic_DNA"/>
</dbReference>
<evidence type="ECO:0000256" key="5">
    <source>
        <dbReference type="PROSITE-ProRule" id="PRU00409"/>
    </source>
</evidence>
<evidence type="ECO:0000256" key="2">
    <source>
        <dbReference type="ARBA" id="ARBA00022741"/>
    </source>
</evidence>
<dbReference type="InterPro" id="IPR003781">
    <property type="entry name" value="CoA-bd"/>
</dbReference>
<protein>
    <submittedName>
        <fullName evidence="7">Acyl-CoA synthetase</fullName>
    </submittedName>
</protein>
<dbReference type="SMART" id="SM00881">
    <property type="entry name" value="CoA_binding"/>
    <property type="match status" value="1"/>
</dbReference>
<keyword evidence="3 5" id="KW-0067">ATP-binding</keyword>
<evidence type="ECO:0000256" key="4">
    <source>
        <dbReference type="ARBA" id="ARBA00060888"/>
    </source>
</evidence>
<dbReference type="GO" id="GO:0043758">
    <property type="term" value="F:acetate-CoA ligase (ADP-forming) activity"/>
    <property type="evidence" value="ECO:0007669"/>
    <property type="project" value="InterPro"/>
</dbReference>
<dbReference type="FunFam" id="3.30.1490.20:FF:000020">
    <property type="entry name" value="Protein lysine acetyltransferase"/>
    <property type="match status" value="1"/>
</dbReference>
<dbReference type="PANTHER" id="PTHR43334">
    <property type="entry name" value="ACETATE--COA LIGASE [ADP-FORMING]"/>
    <property type="match status" value="1"/>
</dbReference>
<sequence>MDENNLRFVFRPQSVAVIGASRRKGSIGQALFANILLNGYTGIVYPVNMKAKSVLGVRAYPSVLHIPDEVELAILVVPALAVPAVLAECGQKGIKGAIVISAGFKELGPTGARLEKSVGEKARKYGISLVGPNCFGMINTDKRVRLNTTFGRVMPRHGNIAFVSQSGAVGIAALEYAKSEDVGLSKFISIGNKADVNENDILAYLKDDEETDVILLYLEDLVNPKESMRIAREITSHSTKPKPILAIKSGRTSEGAKAASSHTGALAGSDETYNAFFAQARILRVETINELFARAAALAYQPPPKGSRIAILTNAGGIGIMATDACIRNGLQMAKLTSKTTDDMKKHLPPTASTQNPVDIVGDADEQRYRTTLKLLAADENVDGIISIWTPTLMTSSIDIARTIADVGKNGKKPILGCLQTIGRSKEVREALLKSQIPHYQFPENAARAMAAMAQFAYWSKRPQGKIVKYDDTKPDVVRAIISKAKSRQPVFLSEPEGHEILKAYGLPVPEYRLVKTSEQAIKAAAEIGYPVVLKIVSPQILHKTDAGGVRINITDDAKMRDDFAGLLKTVSNRKPDADIWGVLVQKMALKGTETILGMKRDHQFGPLLMFGLGGILVEVLKDVVFRVAPISDISAESMVTGIKAYRILKGFRGEPPKDTGKIRECLQRLSQLVTDFEEFDEIDINPLLVSEKGKGALVLDARIVLCQS</sequence>
<name>A0A235BWQ2_UNCW3</name>
<dbReference type="Proteomes" id="UP000215559">
    <property type="component" value="Unassembled WGS sequence"/>
</dbReference>
<dbReference type="PROSITE" id="PS50975">
    <property type="entry name" value="ATP_GRASP"/>
    <property type="match status" value="1"/>
</dbReference>
<keyword evidence="1" id="KW-0436">Ligase</keyword>
<keyword evidence="2 5" id="KW-0547">Nucleotide-binding</keyword>
<proteinExistence type="inferred from homology"/>
<dbReference type="PANTHER" id="PTHR43334:SF1">
    <property type="entry name" value="3-HYDROXYPROPIONATE--COA LIGASE [ADP-FORMING]"/>
    <property type="match status" value="1"/>
</dbReference>
<dbReference type="InterPro" id="IPR013815">
    <property type="entry name" value="ATP_grasp_subdomain_1"/>
</dbReference>
<dbReference type="SUPFAM" id="SSF56059">
    <property type="entry name" value="Glutathione synthetase ATP-binding domain-like"/>
    <property type="match status" value="1"/>
</dbReference>
<dbReference type="InterPro" id="IPR032875">
    <property type="entry name" value="Succ_CoA_lig_flav_dom"/>
</dbReference>
<gene>
    <name evidence="7" type="ORF">CH330_02530</name>
</gene>